<organism evidence="2 3">
    <name type="scientific">Dyadobacter luteus</name>
    <dbReference type="NCBI Taxonomy" id="2259619"/>
    <lineage>
        <taxon>Bacteria</taxon>
        <taxon>Pseudomonadati</taxon>
        <taxon>Bacteroidota</taxon>
        <taxon>Cytophagia</taxon>
        <taxon>Cytophagales</taxon>
        <taxon>Spirosomataceae</taxon>
        <taxon>Dyadobacter</taxon>
    </lineage>
</organism>
<keyword evidence="1" id="KW-1133">Transmembrane helix</keyword>
<accession>A0A3D8YES6</accession>
<reference evidence="2 3" key="1">
    <citation type="submission" date="2018-07" db="EMBL/GenBank/DDBJ databases">
        <title>Dyadobacter roseus sp. nov., isolated from rose rhizosphere soil.</title>
        <authorList>
            <person name="Chen L."/>
        </authorList>
    </citation>
    <scope>NUCLEOTIDE SEQUENCE [LARGE SCALE GENOMIC DNA]</scope>
    <source>
        <strain evidence="2 3">RS19</strain>
    </source>
</reference>
<protein>
    <submittedName>
        <fullName evidence="2">Uncharacterized protein</fullName>
    </submittedName>
</protein>
<evidence type="ECO:0000256" key="1">
    <source>
        <dbReference type="SAM" id="Phobius"/>
    </source>
</evidence>
<gene>
    <name evidence="2" type="ORF">DSL64_07555</name>
</gene>
<evidence type="ECO:0000313" key="3">
    <source>
        <dbReference type="Proteomes" id="UP000256373"/>
    </source>
</evidence>
<dbReference type="AlphaFoldDB" id="A0A3D8YES6"/>
<proteinExistence type="predicted"/>
<keyword evidence="1" id="KW-0472">Membrane</keyword>
<sequence>MDVVIFFEAIGNLLFAAILFTAVIMTTCMFIFTHLLKQLGEKMAGIYLSKYRIAIRIANHKIHNFKKLASDAIKIRADYSHQ</sequence>
<keyword evidence="1" id="KW-0812">Transmembrane</keyword>
<dbReference type="Proteomes" id="UP000256373">
    <property type="component" value="Unassembled WGS sequence"/>
</dbReference>
<comment type="caution">
    <text evidence="2">The sequence shown here is derived from an EMBL/GenBank/DDBJ whole genome shotgun (WGS) entry which is preliminary data.</text>
</comment>
<keyword evidence="3" id="KW-1185">Reference proteome</keyword>
<feature type="transmembrane region" description="Helical" evidence="1">
    <location>
        <begin position="12"/>
        <end position="36"/>
    </location>
</feature>
<dbReference type="EMBL" id="QNUL01000004">
    <property type="protein sequence ID" value="REA62768.1"/>
    <property type="molecule type" value="Genomic_DNA"/>
</dbReference>
<evidence type="ECO:0000313" key="2">
    <source>
        <dbReference type="EMBL" id="REA62768.1"/>
    </source>
</evidence>
<name>A0A3D8YES6_9BACT</name>